<proteinExistence type="predicted"/>
<comment type="caution">
    <text evidence="2">The sequence shown here is derived from an EMBL/GenBank/DDBJ whole genome shotgun (WGS) entry which is preliminary data.</text>
</comment>
<evidence type="ECO:0000313" key="3">
    <source>
        <dbReference type="Proteomes" id="UP000198323"/>
    </source>
</evidence>
<evidence type="ECO:0000313" key="2">
    <source>
        <dbReference type="EMBL" id="OXB64468.1"/>
    </source>
</evidence>
<gene>
    <name evidence="2" type="ORF">ASZ78_000144</name>
</gene>
<reference evidence="2 3" key="1">
    <citation type="submission" date="2016-07" db="EMBL/GenBank/DDBJ databases">
        <title>Disparate Historic Effective Population Sizes Predicted by Modern Levels of Genome Diversity for the Scaled Quail (Callipepla squamata) and the Northern Bobwhite (Colinus virginianus): Inferences from First and Second Generation Draft Genome Assemblies for Sympatric New World Quail.</title>
        <authorList>
            <person name="Oldeschulte D.L."/>
            <person name="Halley Y.A."/>
            <person name="Bhattarai E.K."/>
            <person name="Brashear W.A."/>
            <person name="Hill J."/>
            <person name="Metz R.P."/>
            <person name="Johnson C.D."/>
            <person name="Rollins D."/>
            <person name="Peterson M.J."/>
            <person name="Bickhart D.M."/>
            <person name="Decker J.E."/>
            <person name="Seabury C.M."/>
        </authorList>
    </citation>
    <scope>NUCLEOTIDE SEQUENCE [LARGE SCALE GENOMIC DNA]</scope>
    <source>
        <strain evidence="2 3">Texas</strain>
        <tissue evidence="2">Leg muscle</tissue>
    </source>
</reference>
<evidence type="ECO:0000256" key="1">
    <source>
        <dbReference type="SAM" id="MobiDB-lite"/>
    </source>
</evidence>
<protein>
    <submittedName>
        <fullName evidence="2">Uncharacterized protein</fullName>
    </submittedName>
</protein>
<sequence>MGGPASMMCLRACYIEDCKAFNPPDLGNSHLSRNCSYSHMATKQKRSTSISVCILPIIPEYPGFQDIKLSKNDPEARAFSRLSQDLERAKSPSSQLSSSPNTASFAHCLGGSSGGCLKGRPAPCTAFHDKPLQEYFNERLMELRNYESRRSNRKTKGFPDKNQNPSLTRRGSRRRSSCGAVVMVGYSKETEESCSAANQENRKTMEHSGQKETRRVLDLYKGDFLDILTMHIAAPLEAFVQKK</sequence>
<dbReference type="OrthoDB" id="9215016at2759"/>
<dbReference type="AlphaFoldDB" id="A0A226NAE4"/>
<dbReference type="Proteomes" id="UP000198323">
    <property type="component" value="Unassembled WGS sequence"/>
</dbReference>
<organism evidence="2 3">
    <name type="scientific">Callipepla squamata</name>
    <name type="common">Scaled quail</name>
    <dbReference type="NCBI Taxonomy" id="9009"/>
    <lineage>
        <taxon>Eukaryota</taxon>
        <taxon>Metazoa</taxon>
        <taxon>Chordata</taxon>
        <taxon>Craniata</taxon>
        <taxon>Vertebrata</taxon>
        <taxon>Euteleostomi</taxon>
        <taxon>Archelosauria</taxon>
        <taxon>Archosauria</taxon>
        <taxon>Dinosauria</taxon>
        <taxon>Saurischia</taxon>
        <taxon>Theropoda</taxon>
        <taxon>Coelurosauria</taxon>
        <taxon>Aves</taxon>
        <taxon>Neognathae</taxon>
        <taxon>Galloanserae</taxon>
        <taxon>Galliformes</taxon>
        <taxon>Odontophoridae</taxon>
        <taxon>Callipepla</taxon>
    </lineage>
</organism>
<name>A0A226NAE4_CALSU</name>
<dbReference type="EMBL" id="MCFN01000121">
    <property type="protein sequence ID" value="OXB64468.1"/>
    <property type="molecule type" value="Genomic_DNA"/>
</dbReference>
<feature type="region of interest" description="Disordered" evidence="1">
    <location>
        <begin position="147"/>
        <end position="176"/>
    </location>
</feature>
<accession>A0A226NAE4</accession>
<keyword evidence="3" id="KW-1185">Reference proteome</keyword>